<dbReference type="InterPro" id="IPR027417">
    <property type="entry name" value="P-loop_NTPase"/>
</dbReference>
<evidence type="ECO:0000256" key="5">
    <source>
        <dbReference type="ARBA" id="ARBA00022723"/>
    </source>
</evidence>
<sequence>MLARIANPQAILRTSRTLLLRHATPFRQVHRAPMPLIRPLVRARLNHVRVGQLQAIQGRALWTNNIPKLFLKSFRVPVAAGTLLITVLGYLDYKVQEARNYAKDFANGAWATASGLYHSLAIPQVTAPAWIQELLQSASPSNSEQSNSRESSDKESSSSFNTDPKEPERPNILTTLAAATGATLFTDDDTPGQARDDQIMVLTRKMIEIRNILQRVGKSDSLQLPSIVVIGSQSSGKSSVLEAIVGHEFLPKGNNMVTRRPIELTLVHTPGATVEYGEFPALGLGRITDFGQIQRTLTDLNMAVSDAQCVSDDPIQLIIYSPMVPDLSLIDLPGYIQVESVGQPPELREKISKLCDKYIRSPNIILAVCAADVDLANSPALRASRIVDPLGLRTIGVVTKMDLVSPERGAAILRDNQYPLHLGYIGVVAQAPSLSQGLRQRLTGGNISGIIAQNEKSFFDGRREFDTGSGVKTGTVELRRTLMHVLESSMSSSLESISNAITQELEEVSYKFKVLYNDRELTAESYLAENVDALKQRFKEFSARFGKPQVAAMLKTDLDQRVLNILAEHYWDDKTLASLSNASPDDKHWQHHFDASSLALTRLGVGRVATDLVVNALSSKMQRLADETDFRHNHFASNHIQSAVQNILRSRYHSTADQVENCVKPFKYEVEVDDREWNVGKERAVVLLKEEAARVEAAITELKKSVGSKRLGQVMSFLKEQGAKEVQANEQDMGGYSGALLQKGNYANYLQTRADVLKMRIMALKSKQCRSKENQMYCPEAFLNVVADKLAATAVLFINVELLTEFYYQFPRELENRLVRNLTPDQIQAFAREDKEVKAHIEMQEKKELLQLALDKIESVILLEKTSKMQQEQRR</sequence>
<keyword evidence="14" id="KW-0472">Membrane</keyword>
<dbReference type="AlphaFoldDB" id="A0A0E9NJH4"/>
<dbReference type="GO" id="GO:0061024">
    <property type="term" value="P:membrane organization"/>
    <property type="evidence" value="ECO:0007669"/>
    <property type="project" value="UniProtKB-ARBA"/>
</dbReference>
<evidence type="ECO:0000259" key="19">
    <source>
        <dbReference type="PROSITE" id="PS51388"/>
    </source>
</evidence>
<dbReference type="GO" id="GO:0005886">
    <property type="term" value="C:plasma membrane"/>
    <property type="evidence" value="ECO:0007669"/>
    <property type="project" value="TreeGrafter"/>
</dbReference>
<evidence type="ECO:0000256" key="4">
    <source>
        <dbReference type="ARBA" id="ARBA00022692"/>
    </source>
</evidence>
<dbReference type="PRINTS" id="PR00195">
    <property type="entry name" value="DYNAMIN"/>
</dbReference>
<keyword evidence="4" id="KW-0812">Transmembrane</keyword>
<dbReference type="GO" id="GO:0031623">
    <property type="term" value="P:receptor internalization"/>
    <property type="evidence" value="ECO:0007669"/>
    <property type="project" value="TreeGrafter"/>
</dbReference>
<dbReference type="InterPro" id="IPR022812">
    <property type="entry name" value="Dynamin"/>
</dbReference>
<dbReference type="PANTHER" id="PTHR11566">
    <property type="entry name" value="DYNAMIN"/>
    <property type="match status" value="1"/>
</dbReference>
<keyword evidence="8" id="KW-0378">Hydrolase</keyword>
<keyword evidence="6 17" id="KW-0547">Nucleotide-binding</keyword>
<keyword evidence="10" id="KW-0809">Transit peptide</keyword>
<evidence type="ECO:0000259" key="20">
    <source>
        <dbReference type="PROSITE" id="PS51718"/>
    </source>
</evidence>
<reference evidence="21 22" key="3">
    <citation type="journal article" date="2015" name="Genome Announc.">
        <title>Draft Genome Sequence of the Archiascomycetous Yeast Saitoella complicata.</title>
        <authorList>
            <person name="Yamauchi K."/>
            <person name="Kondo S."/>
            <person name="Hamamoto M."/>
            <person name="Takahashi Y."/>
            <person name="Ogura Y."/>
            <person name="Hayashi T."/>
            <person name="Nishida H."/>
        </authorList>
    </citation>
    <scope>NUCLEOTIDE SEQUENCE [LARGE SCALE GENOMIC DNA]</scope>
    <source>
        <strain evidence="21 22">NRRL Y-17804</strain>
    </source>
</reference>
<comment type="catalytic activity">
    <reaction evidence="16">
        <text>GTP + H2O = GDP + phosphate + H(+)</text>
        <dbReference type="Rhea" id="RHEA:19669"/>
        <dbReference type="ChEBI" id="CHEBI:15377"/>
        <dbReference type="ChEBI" id="CHEBI:15378"/>
        <dbReference type="ChEBI" id="CHEBI:37565"/>
        <dbReference type="ChEBI" id="CHEBI:43474"/>
        <dbReference type="ChEBI" id="CHEBI:58189"/>
        <dbReference type="EC" id="3.6.5.5"/>
    </reaction>
</comment>
<dbReference type="SMART" id="SM00053">
    <property type="entry name" value="DYNc"/>
    <property type="match status" value="1"/>
</dbReference>
<dbReference type="Pfam" id="PF24550">
    <property type="entry name" value="LIS_MGM1"/>
    <property type="match status" value="1"/>
</dbReference>
<evidence type="ECO:0000313" key="22">
    <source>
        <dbReference type="Proteomes" id="UP000033140"/>
    </source>
</evidence>
<dbReference type="InterPro" id="IPR030381">
    <property type="entry name" value="G_DYNAMIN_dom"/>
</dbReference>
<name>A0A0E9NJH4_SAICN</name>
<dbReference type="Proteomes" id="UP000033140">
    <property type="component" value="Unassembled WGS sequence"/>
</dbReference>
<dbReference type="GO" id="GO:0005525">
    <property type="term" value="F:GTP binding"/>
    <property type="evidence" value="ECO:0007669"/>
    <property type="project" value="UniProtKB-KW"/>
</dbReference>
<dbReference type="GO" id="GO:0005874">
    <property type="term" value="C:microtubule"/>
    <property type="evidence" value="ECO:0007669"/>
    <property type="project" value="TreeGrafter"/>
</dbReference>
<keyword evidence="13 17" id="KW-0342">GTP-binding</keyword>
<keyword evidence="15" id="KW-1015">Disulfide bond</keyword>
<evidence type="ECO:0000256" key="7">
    <source>
        <dbReference type="ARBA" id="ARBA00022792"/>
    </source>
</evidence>
<comment type="subcellular location">
    <subcellularLocation>
        <location evidence="1">Mitochondrion inner membrane</location>
    </subcellularLocation>
    <subcellularLocation>
        <location evidence="2">Mitochondrion intermembrane space</location>
    </subcellularLocation>
</comment>
<evidence type="ECO:0000256" key="12">
    <source>
        <dbReference type="ARBA" id="ARBA00023128"/>
    </source>
</evidence>
<dbReference type="InterPro" id="IPR020850">
    <property type="entry name" value="GED_dom"/>
</dbReference>
<reference evidence="21 22" key="1">
    <citation type="journal article" date="2011" name="J. Gen. Appl. Microbiol.">
        <title>Draft genome sequencing of the enigmatic yeast Saitoella complicata.</title>
        <authorList>
            <person name="Nishida H."/>
            <person name="Hamamoto M."/>
            <person name="Sugiyama J."/>
        </authorList>
    </citation>
    <scope>NUCLEOTIDE SEQUENCE [LARGE SCALE GENOMIC DNA]</scope>
    <source>
        <strain evidence="21 22">NRRL Y-17804</strain>
    </source>
</reference>
<keyword evidence="22" id="KW-1185">Reference proteome</keyword>
<dbReference type="CDD" id="cd08771">
    <property type="entry name" value="DLP_1"/>
    <property type="match status" value="1"/>
</dbReference>
<comment type="caution">
    <text evidence="21">The sequence shown here is derived from an EMBL/GenBank/DDBJ whole genome shotgun (WGS) entry which is preliminary data.</text>
</comment>
<dbReference type="STRING" id="698492.A0A0E9NJH4"/>
<feature type="region of interest" description="Disordered" evidence="18">
    <location>
        <begin position="138"/>
        <end position="170"/>
    </location>
</feature>
<dbReference type="GO" id="GO:0046872">
    <property type="term" value="F:metal ion binding"/>
    <property type="evidence" value="ECO:0007669"/>
    <property type="project" value="UniProtKB-KW"/>
</dbReference>
<keyword evidence="7" id="KW-0999">Mitochondrion inner membrane</keyword>
<evidence type="ECO:0000256" key="8">
    <source>
        <dbReference type="ARBA" id="ARBA00022801"/>
    </source>
</evidence>
<evidence type="ECO:0000256" key="17">
    <source>
        <dbReference type="RuleBase" id="RU003932"/>
    </source>
</evidence>
<dbReference type="PANTHER" id="PTHR11566:SF212">
    <property type="entry name" value="DYNAMIN"/>
    <property type="match status" value="1"/>
</dbReference>
<dbReference type="Gene3D" id="3.40.50.300">
    <property type="entry name" value="P-loop containing nucleotide triphosphate hydrolases"/>
    <property type="match status" value="1"/>
</dbReference>
<evidence type="ECO:0000256" key="1">
    <source>
        <dbReference type="ARBA" id="ARBA00004273"/>
    </source>
</evidence>
<evidence type="ECO:0000256" key="18">
    <source>
        <dbReference type="SAM" id="MobiDB-lite"/>
    </source>
</evidence>
<evidence type="ECO:0000313" key="21">
    <source>
        <dbReference type="EMBL" id="GAO50022.1"/>
    </source>
</evidence>
<gene>
    <name evidence="21" type="ORF">G7K_4157-t1</name>
</gene>
<dbReference type="Pfam" id="PF01031">
    <property type="entry name" value="Dynamin_M"/>
    <property type="match status" value="1"/>
</dbReference>
<dbReference type="GO" id="GO:0005743">
    <property type="term" value="C:mitochondrial inner membrane"/>
    <property type="evidence" value="ECO:0007669"/>
    <property type="project" value="UniProtKB-SubCell"/>
</dbReference>
<dbReference type="InterPro" id="IPR045063">
    <property type="entry name" value="Dynamin_N"/>
</dbReference>
<comment type="similarity">
    <text evidence="17">Belongs to the TRAFAC class dynamin-like GTPase superfamily. Dynamin/Fzo/YdjA family.</text>
</comment>
<organism evidence="21 22">
    <name type="scientific">Saitoella complicata (strain BCRC 22490 / CBS 7301 / JCM 7358 / NBRC 10748 / NRRL Y-17804)</name>
    <dbReference type="NCBI Taxonomy" id="698492"/>
    <lineage>
        <taxon>Eukaryota</taxon>
        <taxon>Fungi</taxon>
        <taxon>Dikarya</taxon>
        <taxon>Ascomycota</taxon>
        <taxon>Taphrinomycotina</taxon>
        <taxon>Taphrinomycotina incertae sedis</taxon>
        <taxon>Saitoella</taxon>
    </lineage>
</organism>
<dbReference type="InterPro" id="IPR001401">
    <property type="entry name" value="Dynamin_GTPase"/>
</dbReference>
<feature type="domain" description="GED" evidence="19">
    <location>
        <begin position="772"/>
        <end position="865"/>
    </location>
</feature>
<evidence type="ECO:0000256" key="11">
    <source>
        <dbReference type="ARBA" id="ARBA00022989"/>
    </source>
</evidence>
<evidence type="ECO:0000256" key="14">
    <source>
        <dbReference type="ARBA" id="ARBA00023136"/>
    </source>
</evidence>
<dbReference type="InterPro" id="IPR000375">
    <property type="entry name" value="Dynamin_stalk"/>
</dbReference>
<dbReference type="PROSITE" id="PS51718">
    <property type="entry name" value="G_DYNAMIN_2"/>
    <property type="match status" value="1"/>
</dbReference>
<dbReference type="InterPro" id="IPR056495">
    <property type="entry name" value="LIS_MGM1"/>
</dbReference>
<keyword evidence="5" id="KW-0479">Metal-binding</keyword>
<keyword evidence="11" id="KW-1133">Transmembrane helix</keyword>
<evidence type="ECO:0000256" key="9">
    <source>
        <dbReference type="ARBA" id="ARBA00022842"/>
    </source>
</evidence>
<evidence type="ECO:0000256" key="2">
    <source>
        <dbReference type="ARBA" id="ARBA00004569"/>
    </source>
</evidence>
<protein>
    <recommendedName>
        <fullName evidence="3">dynamin GTPase</fullName>
        <ecNumber evidence="3">3.6.5.5</ecNumber>
    </recommendedName>
</protein>
<evidence type="ECO:0000256" key="15">
    <source>
        <dbReference type="ARBA" id="ARBA00023157"/>
    </source>
</evidence>
<evidence type="ECO:0000256" key="16">
    <source>
        <dbReference type="ARBA" id="ARBA00048040"/>
    </source>
</evidence>
<dbReference type="EC" id="3.6.5.5" evidence="3"/>
<dbReference type="Pfam" id="PF00350">
    <property type="entry name" value="Dynamin_N"/>
    <property type="match status" value="1"/>
</dbReference>
<proteinExistence type="inferred from homology"/>
<keyword evidence="12" id="KW-0496">Mitochondrion</keyword>
<dbReference type="PROSITE" id="PS00410">
    <property type="entry name" value="G_DYNAMIN_1"/>
    <property type="match status" value="1"/>
</dbReference>
<dbReference type="InterPro" id="IPR019762">
    <property type="entry name" value="Dynamin_GTPase_CS"/>
</dbReference>
<feature type="compositionally biased region" description="Low complexity" evidence="18">
    <location>
        <begin position="138"/>
        <end position="149"/>
    </location>
</feature>
<accession>A0A0E9NJH4</accession>
<dbReference type="SUPFAM" id="SSF52540">
    <property type="entry name" value="P-loop containing nucleoside triphosphate hydrolases"/>
    <property type="match status" value="1"/>
</dbReference>
<evidence type="ECO:0000256" key="3">
    <source>
        <dbReference type="ARBA" id="ARBA00011980"/>
    </source>
</evidence>
<evidence type="ECO:0000256" key="13">
    <source>
        <dbReference type="ARBA" id="ARBA00023134"/>
    </source>
</evidence>
<feature type="domain" description="Dynamin-type G" evidence="20">
    <location>
        <begin position="221"/>
        <end position="495"/>
    </location>
</feature>
<evidence type="ECO:0000256" key="10">
    <source>
        <dbReference type="ARBA" id="ARBA00022946"/>
    </source>
</evidence>
<reference evidence="21 22" key="2">
    <citation type="journal article" date="2014" name="J. Gen. Appl. Microbiol.">
        <title>The early diverging ascomycetous budding yeast Saitoella complicata has three histone deacetylases belonging to the Clr6, Hos2, and Rpd3 lineages.</title>
        <authorList>
            <person name="Nishida H."/>
            <person name="Matsumoto T."/>
            <person name="Kondo S."/>
            <person name="Hamamoto M."/>
            <person name="Yoshikawa H."/>
        </authorList>
    </citation>
    <scope>NUCLEOTIDE SEQUENCE [LARGE SCALE GENOMIC DNA]</scope>
    <source>
        <strain evidence="21 22">NRRL Y-17804</strain>
    </source>
</reference>
<evidence type="ECO:0000256" key="6">
    <source>
        <dbReference type="ARBA" id="ARBA00022741"/>
    </source>
</evidence>
<dbReference type="EMBL" id="BACD03000028">
    <property type="protein sequence ID" value="GAO50022.1"/>
    <property type="molecule type" value="Genomic_DNA"/>
</dbReference>
<dbReference type="PROSITE" id="PS51388">
    <property type="entry name" value="GED"/>
    <property type="match status" value="1"/>
</dbReference>
<keyword evidence="9" id="KW-0460">Magnesium</keyword>
<dbReference type="FunFam" id="3.40.50.300:FF:000741">
    <property type="entry name" value="Putative mitochondrial dynamin GTPase"/>
    <property type="match status" value="1"/>
</dbReference>
<dbReference type="GO" id="GO:0003924">
    <property type="term" value="F:GTPase activity"/>
    <property type="evidence" value="ECO:0007669"/>
    <property type="project" value="InterPro"/>
</dbReference>
<dbReference type="GO" id="GO:0005758">
    <property type="term" value="C:mitochondrial intermembrane space"/>
    <property type="evidence" value="ECO:0007669"/>
    <property type="project" value="UniProtKB-SubCell"/>
</dbReference>
<dbReference type="OMA" id="PLKMGYV"/>
<dbReference type="GO" id="GO:0008017">
    <property type="term" value="F:microtubule binding"/>
    <property type="evidence" value="ECO:0007669"/>
    <property type="project" value="TreeGrafter"/>
</dbReference>